<dbReference type="RefSeq" id="WP_043747397.1">
    <property type="nucleotide sequence ID" value="NZ_AQQX01000002.1"/>
</dbReference>
<dbReference type="EMBL" id="AQQX01000002">
    <property type="protein sequence ID" value="KGM49657.1"/>
    <property type="molecule type" value="Genomic_DNA"/>
</dbReference>
<feature type="domain" description="Thiolase-like protein type 1 additional C-terminal" evidence="4">
    <location>
        <begin position="413"/>
        <end position="490"/>
    </location>
</feature>
<evidence type="ECO:0000313" key="5">
    <source>
        <dbReference type="EMBL" id="KGM49657.1"/>
    </source>
</evidence>
<name>A0A0A0EKE7_9RHOB</name>
<dbReference type="InterPro" id="IPR040771">
    <property type="entry name" value="TLP1_add_C"/>
</dbReference>
<sequence length="497" mass="52860">MTDPERQPVIVGIGQINDRPEDWRDGLDALGLMEAALKRAETDAGGSWLPDLDHLATVDQLSCPELTTLAADLAERIGATEASVETTEMPHGDSPVRLLNDAANRIGAGEARIIAIAGGEALRTAAQRAKDGAAGMRPGDILRGAPKRKGNPYRASFGLTAPVDLYPIYENATRAAWGQSLGEGQAETGAIWSRMAQVAAETEGAWIRKGATAEEVITPGPENRPIAHPYTKLMVANASVNQGAGFIVTSLAEARRRGVADYRVVHVGYGAAAKEPAEFLDRASYDRSPSMEAVLKATLDFNGLEVGDLTHAELYSCFPCVPKMARRILGWPADRPVTVFGGLTFGGAPVANYMGHAIVCMVALLRGTPDKGLAYGNGGIVTTNHAILLSGAPLDGVRFPQDYDVQDRADAARGPVPALDERYAGPVTVESWTVHYGRDLRPLRGVIVARTPDGKRTLGLVPATESVAIRALTDGAVEIVGRSGRIKTTDEGRIFRF</sequence>
<dbReference type="Proteomes" id="UP000030004">
    <property type="component" value="Unassembled WGS sequence"/>
</dbReference>
<keyword evidence="6" id="KW-1185">Reference proteome</keyword>
<dbReference type="SUPFAM" id="SSF53901">
    <property type="entry name" value="Thiolase-like"/>
    <property type="match status" value="1"/>
</dbReference>
<gene>
    <name evidence="5" type="ORF">ATO9_06480</name>
</gene>
<evidence type="ECO:0000256" key="3">
    <source>
        <dbReference type="ARBA" id="ARBA00023315"/>
    </source>
</evidence>
<dbReference type="InterPro" id="IPR016039">
    <property type="entry name" value="Thiolase-like"/>
</dbReference>
<proteinExistence type="inferred from homology"/>
<dbReference type="Gene3D" id="3.40.47.10">
    <property type="match status" value="1"/>
</dbReference>
<evidence type="ECO:0000256" key="1">
    <source>
        <dbReference type="ARBA" id="ARBA00010982"/>
    </source>
</evidence>
<keyword evidence="3" id="KW-0012">Acyltransferase</keyword>
<dbReference type="PANTHER" id="PTHR18919">
    <property type="entry name" value="ACETYL-COA C-ACYLTRANSFERASE"/>
    <property type="match status" value="1"/>
</dbReference>
<dbReference type="Pfam" id="PF18313">
    <property type="entry name" value="TLP1_add_C"/>
    <property type="match status" value="1"/>
</dbReference>
<keyword evidence="2 5" id="KW-0808">Transferase</keyword>
<evidence type="ECO:0000313" key="6">
    <source>
        <dbReference type="Proteomes" id="UP000030004"/>
    </source>
</evidence>
<dbReference type="eggNOG" id="COG0183">
    <property type="taxonomic scope" value="Bacteria"/>
</dbReference>
<accession>A0A0A0EKE7</accession>
<dbReference type="Gene3D" id="2.40.50.840">
    <property type="match status" value="1"/>
</dbReference>
<dbReference type="GO" id="GO:0016746">
    <property type="term" value="F:acyltransferase activity"/>
    <property type="evidence" value="ECO:0007669"/>
    <property type="project" value="UniProtKB-KW"/>
</dbReference>
<evidence type="ECO:0000259" key="4">
    <source>
        <dbReference type="Pfam" id="PF18313"/>
    </source>
</evidence>
<comment type="caution">
    <text evidence="5">The sequence shown here is derived from an EMBL/GenBank/DDBJ whole genome shotgun (WGS) entry which is preliminary data.</text>
</comment>
<dbReference type="AlphaFoldDB" id="A0A0A0EKE7"/>
<organism evidence="5 6">
    <name type="scientific">Pseudooceanicola atlanticus</name>
    <dbReference type="NCBI Taxonomy" id="1461694"/>
    <lineage>
        <taxon>Bacteria</taxon>
        <taxon>Pseudomonadati</taxon>
        <taxon>Pseudomonadota</taxon>
        <taxon>Alphaproteobacteria</taxon>
        <taxon>Rhodobacterales</taxon>
        <taxon>Paracoccaceae</taxon>
        <taxon>Pseudooceanicola</taxon>
    </lineage>
</organism>
<protein>
    <submittedName>
        <fullName evidence="5">Acetyl-CoA acetyltransferase</fullName>
    </submittedName>
</protein>
<reference evidence="5 6" key="1">
    <citation type="journal article" date="2015" name="Antonie Van Leeuwenhoek">
        <title>Pseudooceanicola atlanticus gen. nov. sp. nov., isolated from surface seawater of the Atlantic Ocean and reclassification of Oceanicola batsensis, Oceanicola marinus, Oceanicola nitratireducens, Oceanicola nanhaiensis, Oceanicola antarcticus and Oceanicola flagellatus, as Pseudooceanicola batsensis comb. nov., Pseudooceanicola marinus comb. nov., Pseudooceanicola nitratireducens comb. nov., Pseudooceanicola nanhaiensis comb. nov., Pseudooceanicola antarcticus comb. nov., and Pseudooceanicola flagellatus comb. nov.</title>
        <authorList>
            <person name="Lai Q."/>
            <person name="Li G."/>
            <person name="Liu X."/>
            <person name="Du Y."/>
            <person name="Sun F."/>
            <person name="Shao Z."/>
        </authorList>
    </citation>
    <scope>NUCLEOTIDE SEQUENCE [LARGE SCALE GENOMIC DNA]</scope>
    <source>
        <strain evidence="5 6">22II-s11g</strain>
    </source>
</reference>
<dbReference type="PANTHER" id="PTHR18919:SF139">
    <property type="entry name" value="THIOLASE-LIKE PROTEIN TYPE 1 ADDITIONAL C-TERMINAL DOMAIN-CONTAINING PROTEIN"/>
    <property type="match status" value="1"/>
</dbReference>
<dbReference type="OrthoDB" id="4470569at2"/>
<dbReference type="STRING" id="1461694.ATO9_06480"/>
<comment type="similarity">
    <text evidence="1">Belongs to the thiolase-like superfamily. Thiolase family.</text>
</comment>
<evidence type="ECO:0000256" key="2">
    <source>
        <dbReference type="ARBA" id="ARBA00022679"/>
    </source>
</evidence>